<dbReference type="AlphaFoldDB" id="A0A918Q422"/>
<accession>A0A918Q422</accession>
<gene>
    <name evidence="1" type="ORF">GCM10007049_28120</name>
</gene>
<sequence>MKKTLLLIGFIFFAASSLVLGAGPSSVLYHDLLSLKETKRILYIAAHPDDENTRLIAYLVNHEHASVGYLSLTRGDGGQNLLGKELGTELGMIRTQELLKARETDGGQQFFSRAIDFGYSKNPDETLNNWDKEKLLADVVWMIRKFQPDIIINRFNTTPGVTHGHHTTSAILSLEAFSQAADPQAFTDQLAYVKPWQAQRVFWNAYSWGAPYQAKEGKQNYAFETGTFDPLLGKTYNQIAADSRTMHKSQGFGSTASRGESWDYIEFVKGKAFKESPFEGAKDRWASLPNGKASLAAIEKAISEFDFKAPENNLENLLKVYDLLSINKADDKWLLEKQESIKQMIFDCLGLKMDFLSSVQNAIPGASVKANFLINNPSSKQLTISSIDYLSNKQTVNKSLKNNEVYSETVNVKFPEDYPVSQPYWVQSPPKDNLYQVNDQQQIGAAYNLPALSARVIMDIQGREIEGLVPLHYQYNDRVDGEVNQPFVLLPAIRVDVDHDQVYAVAGNKAELTVKVGFETDIIAGDLQLEGLSKEAYKVVEEYSDAAAKTKTYKIEINGGAPIGKTEVKVSYKTIARKEYSQSIRQIYYSHIPQLTYFPDASFSLIKLDLKISGETIGYIPGAGDALPEVLRNLGYPVVMLEDEDYRSSRLQQFKTLIVGIRAFNVNQQLVDQYAELMEYVKTGGNLIIQYNTTAGLLTDQMGPYPFEISRTRVSVENSPLKLTLPDHPILNSPNPIIEEDFEAWIQERGLYFAEDWDDHYQTPFSMNDPGEPETQGALLTTKYGEGVYTYSGISWFRLLPAGVPGAIKLFVNLIEQNNE</sequence>
<dbReference type="RefSeq" id="WP_018475901.1">
    <property type="nucleotide sequence ID" value="NZ_BMWX01000004.1"/>
</dbReference>
<name>A0A918Q422_9BACT</name>
<reference evidence="1" key="1">
    <citation type="journal article" date="2014" name="Int. J. Syst. Evol. Microbiol.">
        <title>Complete genome sequence of Corynebacterium casei LMG S-19264T (=DSM 44701T), isolated from a smear-ripened cheese.</title>
        <authorList>
            <consortium name="US DOE Joint Genome Institute (JGI-PGF)"/>
            <person name="Walter F."/>
            <person name="Albersmeier A."/>
            <person name="Kalinowski J."/>
            <person name="Ruckert C."/>
        </authorList>
    </citation>
    <scope>NUCLEOTIDE SEQUENCE</scope>
    <source>
        <strain evidence="1">KCTC 12368</strain>
    </source>
</reference>
<dbReference type="Gene3D" id="3.40.50.10320">
    <property type="entry name" value="LmbE-like"/>
    <property type="match status" value="1"/>
</dbReference>
<dbReference type="EMBL" id="BMWX01000004">
    <property type="protein sequence ID" value="GGZ32870.1"/>
    <property type="molecule type" value="Genomic_DNA"/>
</dbReference>
<dbReference type="PANTHER" id="PTHR12993">
    <property type="entry name" value="N-ACETYLGLUCOSAMINYL-PHOSPHATIDYLINOSITOL DE-N-ACETYLASE-RELATED"/>
    <property type="match status" value="1"/>
</dbReference>
<protein>
    <recommendedName>
        <fullName evidence="3">N-acetylglucosaminyl deacetylase, LmbE family</fullName>
    </recommendedName>
</protein>
<reference evidence="1" key="2">
    <citation type="submission" date="2020-09" db="EMBL/GenBank/DDBJ databases">
        <authorList>
            <person name="Sun Q."/>
            <person name="Kim S."/>
        </authorList>
    </citation>
    <scope>NUCLEOTIDE SEQUENCE</scope>
    <source>
        <strain evidence="1">KCTC 12368</strain>
    </source>
</reference>
<dbReference type="InterPro" id="IPR003737">
    <property type="entry name" value="GlcNAc_PI_deacetylase-related"/>
</dbReference>
<evidence type="ECO:0000313" key="2">
    <source>
        <dbReference type="Proteomes" id="UP000619457"/>
    </source>
</evidence>
<dbReference type="Pfam" id="PF02585">
    <property type="entry name" value="PIG-L"/>
    <property type="match status" value="1"/>
</dbReference>
<dbReference type="GO" id="GO:0016811">
    <property type="term" value="F:hydrolase activity, acting on carbon-nitrogen (but not peptide) bonds, in linear amides"/>
    <property type="evidence" value="ECO:0007669"/>
    <property type="project" value="TreeGrafter"/>
</dbReference>
<dbReference type="InterPro" id="IPR029062">
    <property type="entry name" value="Class_I_gatase-like"/>
</dbReference>
<proteinExistence type="predicted"/>
<evidence type="ECO:0000313" key="1">
    <source>
        <dbReference type="EMBL" id="GGZ32870.1"/>
    </source>
</evidence>
<dbReference type="SUPFAM" id="SSF52317">
    <property type="entry name" value="Class I glutamine amidotransferase-like"/>
    <property type="match status" value="1"/>
</dbReference>
<evidence type="ECO:0008006" key="3">
    <source>
        <dbReference type="Google" id="ProtNLM"/>
    </source>
</evidence>
<dbReference type="PANTHER" id="PTHR12993:SF11">
    <property type="entry name" value="N-ACETYLGLUCOSAMINYL-PHOSPHATIDYLINOSITOL DE-N-ACETYLASE"/>
    <property type="match status" value="1"/>
</dbReference>
<comment type="caution">
    <text evidence="1">The sequence shown here is derived from an EMBL/GenBank/DDBJ whole genome shotgun (WGS) entry which is preliminary data.</text>
</comment>
<dbReference type="InterPro" id="IPR024078">
    <property type="entry name" value="LmbE-like_dom_sf"/>
</dbReference>
<dbReference type="SUPFAM" id="SSF102588">
    <property type="entry name" value="LmbE-like"/>
    <property type="match status" value="1"/>
</dbReference>
<keyword evidence="2" id="KW-1185">Reference proteome</keyword>
<dbReference type="Proteomes" id="UP000619457">
    <property type="component" value="Unassembled WGS sequence"/>
</dbReference>
<organism evidence="1 2">
    <name type="scientific">Echinicola pacifica</name>
    <dbReference type="NCBI Taxonomy" id="346377"/>
    <lineage>
        <taxon>Bacteria</taxon>
        <taxon>Pseudomonadati</taxon>
        <taxon>Bacteroidota</taxon>
        <taxon>Cytophagia</taxon>
        <taxon>Cytophagales</taxon>
        <taxon>Cyclobacteriaceae</taxon>
        <taxon>Echinicola</taxon>
    </lineage>
</organism>